<dbReference type="Gene3D" id="3.40.50.720">
    <property type="entry name" value="NAD(P)-binding Rossmann-like Domain"/>
    <property type="match status" value="1"/>
</dbReference>
<dbReference type="PRINTS" id="PR00081">
    <property type="entry name" value="GDHRDH"/>
</dbReference>
<dbReference type="Proteomes" id="UP000799772">
    <property type="component" value="Unassembled WGS sequence"/>
</dbReference>
<evidence type="ECO:0000313" key="4">
    <source>
        <dbReference type="Proteomes" id="UP000799772"/>
    </source>
</evidence>
<dbReference type="InterPro" id="IPR002347">
    <property type="entry name" value="SDR_fam"/>
</dbReference>
<name>A0A9P4IIT1_9PEZI</name>
<dbReference type="Pfam" id="PF00106">
    <property type="entry name" value="adh_short"/>
    <property type="match status" value="1"/>
</dbReference>
<dbReference type="OrthoDB" id="1274115at2759"/>
<dbReference type="GO" id="GO:0016491">
    <property type="term" value="F:oxidoreductase activity"/>
    <property type="evidence" value="ECO:0007669"/>
    <property type="project" value="UniProtKB-KW"/>
</dbReference>
<dbReference type="EMBL" id="ML978124">
    <property type="protein sequence ID" value="KAF2100402.1"/>
    <property type="molecule type" value="Genomic_DNA"/>
</dbReference>
<accession>A0A9P4IIT1</accession>
<evidence type="ECO:0000313" key="3">
    <source>
        <dbReference type="EMBL" id="KAF2100402.1"/>
    </source>
</evidence>
<dbReference type="CDD" id="cd05374">
    <property type="entry name" value="17beta-HSD-like_SDR_c"/>
    <property type="match status" value="1"/>
</dbReference>
<keyword evidence="2" id="KW-0560">Oxidoreductase</keyword>
<comment type="caution">
    <text evidence="3">The sequence shown here is derived from an EMBL/GenBank/DDBJ whole genome shotgun (WGS) entry which is preliminary data.</text>
</comment>
<dbReference type="AlphaFoldDB" id="A0A9P4IIT1"/>
<organism evidence="3 4">
    <name type="scientific">Rhizodiscina lignyota</name>
    <dbReference type="NCBI Taxonomy" id="1504668"/>
    <lineage>
        <taxon>Eukaryota</taxon>
        <taxon>Fungi</taxon>
        <taxon>Dikarya</taxon>
        <taxon>Ascomycota</taxon>
        <taxon>Pezizomycotina</taxon>
        <taxon>Dothideomycetes</taxon>
        <taxon>Pleosporomycetidae</taxon>
        <taxon>Aulographales</taxon>
        <taxon>Rhizodiscinaceae</taxon>
        <taxon>Rhizodiscina</taxon>
    </lineage>
</organism>
<gene>
    <name evidence="3" type="ORF">NA57DRAFT_74014</name>
</gene>
<dbReference type="InterPro" id="IPR036291">
    <property type="entry name" value="NAD(P)-bd_dom_sf"/>
</dbReference>
<proteinExistence type="inferred from homology"/>
<dbReference type="InterPro" id="IPR051911">
    <property type="entry name" value="SDR_oxidoreductase"/>
</dbReference>
<evidence type="ECO:0000256" key="2">
    <source>
        <dbReference type="ARBA" id="ARBA00023002"/>
    </source>
</evidence>
<dbReference type="SUPFAM" id="SSF51735">
    <property type="entry name" value="NAD(P)-binding Rossmann-fold domains"/>
    <property type="match status" value="1"/>
</dbReference>
<evidence type="ECO:0000256" key="1">
    <source>
        <dbReference type="ARBA" id="ARBA00006484"/>
    </source>
</evidence>
<reference evidence="3" key="1">
    <citation type="journal article" date="2020" name="Stud. Mycol.">
        <title>101 Dothideomycetes genomes: a test case for predicting lifestyles and emergence of pathogens.</title>
        <authorList>
            <person name="Haridas S."/>
            <person name="Albert R."/>
            <person name="Binder M."/>
            <person name="Bloem J."/>
            <person name="Labutti K."/>
            <person name="Salamov A."/>
            <person name="Andreopoulos B."/>
            <person name="Baker S."/>
            <person name="Barry K."/>
            <person name="Bills G."/>
            <person name="Bluhm B."/>
            <person name="Cannon C."/>
            <person name="Castanera R."/>
            <person name="Culley D."/>
            <person name="Daum C."/>
            <person name="Ezra D."/>
            <person name="Gonzalez J."/>
            <person name="Henrissat B."/>
            <person name="Kuo A."/>
            <person name="Liang C."/>
            <person name="Lipzen A."/>
            <person name="Lutzoni F."/>
            <person name="Magnuson J."/>
            <person name="Mondo S."/>
            <person name="Nolan M."/>
            <person name="Ohm R."/>
            <person name="Pangilinan J."/>
            <person name="Park H.-J."/>
            <person name="Ramirez L."/>
            <person name="Alfaro M."/>
            <person name="Sun H."/>
            <person name="Tritt A."/>
            <person name="Yoshinaga Y."/>
            <person name="Zwiers L.-H."/>
            <person name="Turgeon B."/>
            <person name="Goodwin S."/>
            <person name="Spatafora J."/>
            <person name="Crous P."/>
            <person name="Grigoriev I."/>
        </authorList>
    </citation>
    <scope>NUCLEOTIDE SEQUENCE</scope>
    <source>
        <strain evidence="3">CBS 133067</strain>
    </source>
</reference>
<dbReference type="PANTHER" id="PTHR43976:SF16">
    <property type="entry name" value="SHORT-CHAIN DEHYDROGENASE_REDUCTASE FAMILY PROTEIN"/>
    <property type="match status" value="1"/>
</dbReference>
<keyword evidence="4" id="KW-1185">Reference proteome</keyword>
<comment type="similarity">
    <text evidence="1">Belongs to the short-chain dehydrogenases/reductases (SDR) family.</text>
</comment>
<dbReference type="PANTHER" id="PTHR43976">
    <property type="entry name" value="SHORT CHAIN DEHYDROGENASE"/>
    <property type="match status" value="1"/>
</dbReference>
<sequence length="286" mass="31017">MTTPVWLITASSSGFGKAIAIEALGRGHNVIATARSVSKIDDLRKAGAVTMALDVTDSPENLKKLIADAYSKYGHIDYLINAAGYMLEGAVEEASPEETYQQFNVNVFGNLNVTRAVLPYMRQQRSGVVAMFGSAGSYYAVPSGALYCATKWACSAIGEGLRLELEDFGITATVIEPGYFRTGFLNQGAMIVTKERLEDYEETAVGKSRNLLSKVDNKQPGNVVEGARVTVDVLTSSGVAEGQKIPLRIVLGSDCEQTIRDKFAQTTAYLDEWKDVIRSTDYPEGQ</sequence>
<protein>
    <submittedName>
        <fullName evidence="3">NAD(P)-binding protein</fullName>
    </submittedName>
</protein>